<feature type="domain" description="Serpin" evidence="3">
    <location>
        <begin position="10"/>
        <end position="366"/>
    </location>
</feature>
<dbReference type="Proteomes" id="UP000274756">
    <property type="component" value="Unassembled WGS sequence"/>
</dbReference>
<dbReference type="SMART" id="SM00093">
    <property type="entry name" value="SERPIN"/>
    <property type="match status" value="1"/>
</dbReference>
<keyword evidence="6" id="KW-1185">Reference proteome</keyword>
<evidence type="ECO:0000256" key="1">
    <source>
        <dbReference type="ARBA" id="ARBA00009500"/>
    </source>
</evidence>
<gene>
    <name evidence="4" type="ORF">DME_LOCUS10591</name>
</gene>
<evidence type="ECO:0000313" key="6">
    <source>
        <dbReference type="Proteomes" id="UP000274756"/>
    </source>
</evidence>
<dbReference type="Gene3D" id="2.30.39.10">
    <property type="entry name" value="Alpha-1-antitrypsin, domain 1"/>
    <property type="match status" value="1"/>
</dbReference>
<dbReference type="InterPro" id="IPR023796">
    <property type="entry name" value="Serpin_dom"/>
</dbReference>
<dbReference type="SUPFAM" id="SSF56574">
    <property type="entry name" value="Serpins"/>
    <property type="match status" value="1"/>
</dbReference>
<dbReference type="STRING" id="318479.A0A0N4UMK5"/>
<dbReference type="CDD" id="cd00172">
    <property type="entry name" value="serpin"/>
    <property type="match status" value="1"/>
</dbReference>
<dbReference type="Proteomes" id="UP000038040">
    <property type="component" value="Unplaced"/>
</dbReference>
<evidence type="ECO:0000313" key="5">
    <source>
        <dbReference type="Proteomes" id="UP000038040"/>
    </source>
</evidence>
<evidence type="ECO:0000259" key="3">
    <source>
        <dbReference type="SMART" id="SM00093"/>
    </source>
</evidence>
<dbReference type="InterPro" id="IPR023795">
    <property type="entry name" value="Serpin_CS"/>
</dbReference>
<reference evidence="7" key="1">
    <citation type="submission" date="2017-02" db="UniProtKB">
        <authorList>
            <consortium name="WormBaseParasite"/>
        </authorList>
    </citation>
    <scope>IDENTIFICATION</scope>
</reference>
<comment type="similarity">
    <text evidence="1 2">Belongs to the serpin family.</text>
</comment>
<evidence type="ECO:0000256" key="2">
    <source>
        <dbReference type="RuleBase" id="RU000411"/>
    </source>
</evidence>
<dbReference type="PANTHER" id="PTHR11461:SF211">
    <property type="entry name" value="GH10112P-RELATED"/>
    <property type="match status" value="1"/>
</dbReference>
<protein>
    <submittedName>
        <fullName evidence="7">SERPIN domain-containing protein</fullName>
    </submittedName>
</protein>
<dbReference type="PANTHER" id="PTHR11461">
    <property type="entry name" value="SERINE PROTEASE INHIBITOR, SERPIN"/>
    <property type="match status" value="1"/>
</dbReference>
<dbReference type="EMBL" id="UYYG01001227">
    <property type="protein sequence ID" value="VDN60618.1"/>
    <property type="molecule type" value="Genomic_DNA"/>
</dbReference>
<dbReference type="OrthoDB" id="9518664at2759"/>
<accession>A0A0N4UMK5</accession>
<dbReference type="PROSITE" id="PS00284">
    <property type="entry name" value="SERPIN"/>
    <property type="match status" value="1"/>
</dbReference>
<organism evidence="5 7">
    <name type="scientific">Dracunculus medinensis</name>
    <name type="common">Guinea worm</name>
    <dbReference type="NCBI Taxonomy" id="318479"/>
    <lineage>
        <taxon>Eukaryota</taxon>
        <taxon>Metazoa</taxon>
        <taxon>Ecdysozoa</taxon>
        <taxon>Nematoda</taxon>
        <taxon>Chromadorea</taxon>
        <taxon>Rhabditida</taxon>
        <taxon>Spirurina</taxon>
        <taxon>Dracunculoidea</taxon>
        <taxon>Dracunculidae</taxon>
        <taxon>Dracunculus</taxon>
    </lineage>
</organism>
<dbReference type="InterPro" id="IPR042185">
    <property type="entry name" value="Serpin_sf_2"/>
</dbReference>
<proteinExistence type="inferred from homology"/>
<dbReference type="GO" id="GO:0005615">
    <property type="term" value="C:extracellular space"/>
    <property type="evidence" value="ECO:0007669"/>
    <property type="project" value="InterPro"/>
</dbReference>
<name>A0A0N4UMK5_DRAME</name>
<dbReference type="InterPro" id="IPR000215">
    <property type="entry name" value="Serpin_fam"/>
</dbReference>
<dbReference type="GO" id="GO:0004867">
    <property type="term" value="F:serine-type endopeptidase inhibitor activity"/>
    <property type="evidence" value="ECO:0007669"/>
    <property type="project" value="InterPro"/>
</dbReference>
<reference evidence="4 6" key="2">
    <citation type="submission" date="2018-11" db="EMBL/GenBank/DDBJ databases">
        <authorList>
            <consortium name="Pathogen Informatics"/>
        </authorList>
    </citation>
    <scope>NUCLEOTIDE SEQUENCE [LARGE SCALE GENOMIC DNA]</scope>
</reference>
<dbReference type="WBParaSite" id="DME_0000908701-mRNA-1">
    <property type="protein sequence ID" value="DME_0000908701-mRNA-1"/>
    <property type="gene ID" value="DME_0000908701"/>
</dbReference>
<dbReference type="Gene3D" id="3.30.497.10">
    <property type="entry name" value="Antithrombin, subunit I, domain 2"/>
    <property type="match status" value="1"/>
</dbReference>
<dbReference type="InterPro" id="IPR042178">
    <property type="entry name" value="Serpin_sf_1"/>
</dbReference>
<evidence type="ECO:0000313" key="7">
    <source>
        <dbReference type="WBParaSite" id="DME_0000908701-mRNA-1"/>
    </source>
</evidence>
<dbReference type="Pfam" id="PF00079">
    <property type="entry name" value="Serpin"/>
    <property type="match status" value="1"/>
</dbReference>
<dbReference type="InterPro" id="IPR036186">
    <property type="entry name" value="Serpin_sf"/>
</dbReference>
<evidence type="ECO:0000313" key="4">
    <source>
        <dbReference type="EMBL" id="VDN60618.1"/>
    </source>
</evidence>
<dbReference type="AlphaFoldDB" id="A0A0N4UMK5"/>
<sequence>MDVAQIDFALNLFRNSVEDDENAIMSPFSIAVLLAMVGIGAERNTYREISEVLAQGAQREEIGEYFKMIMQAIKQTEGKFELHSANKLYIQEEFPVLENFTEKIREVYDGEVESINFLETDTTASEINEWVANVTNSKITNIVSPSLFTNDSRILLINAVYFKAAWFVQFDPSMNSKEVFYVSKDEKNEVQMMNKKRYFPYFEDDEIQILGIQYKGMKNLYMYIILPREKYGLADFEQKFNGAALHTLIGNCSKQEVKVKIPKFKIEKEFNMIEALKKMGIKDAFGFQADFSGISDQPLFISDVIHKAFINVDEYGTEAAATTAVFVSSLSAMVSSIEITFIADHPFLYLIMQENTILFMGHVKRISS</sequence>